<name>A0A318HSH9_9BACT</name>
<keyword evidence="1" id="KW-0732">Signal</keyword>
<comment type="caution">
    <text evidence="2">The sequence shown here is derived from an EMBL/GenBank/DDBJ whole genome shotgun (WGS) entry which is preliminary data.</text>
</comment>
<evidence type="ECO:0000256" key="1">
    <source>
        <dbReference type="SAM" id="SignalP"/>
    </source>
</evidence>
<feature type="signal peptide" evidence="1">
    <location>
        <begin position="1"/>
        <end position="24"/>
    </location>
</feature>
<evidence type="ECO:0000313" key="2">
    <source>
        <dbReference type="EMBL" id="PXX21299.1"/>
    </source>
</evidence>
<dbReference type="EMBL" id="QJJX01000021">
    <property type="protein sequence ID" value="PXX21299.1"/>
    <property type="molecule type" value="Genomic_DNA"/>
</dbReference>
<sequence>MKKNVKMANVIAPMIWLCVLLICACSQQEYDVGVSLPDEVTNRDAQRFVEALNASTDQQPVFQSLTKDKQVYFEDIRLCNSSMHGMVFIVPFANEGAEMISGALYYPVGFTQLDNECVELNNKLKSPQVVTAETLNNDIPITQRFLYSNDFTILSDKGLQVDNGLKTYEFLKDSMMQLTQEQLPRTRFENPYTEGAKAVFKFSYTSSYMGTPDGNCHGVKHSTIEEWAKEALWRSDIPPSYCKVEKEWYENKIVIIIDCDILYRKCQDPREFAMHYSKMLQQVAIEHWINMIVQVTYQIHGTYRLGWGGGTGGSTGEHKPKPSDGPYVDNYASGVTPKNAIPEECDSLPYSNKAKSAMKEMLDSLFSLKPYKGAKYNYIDFSQYKKIIKEHGNIEHASAIEVYDDNRHYMVEPEKGGLSDRAKYHYGPYTKYIIHNHPNFTPPSAKDLLNLCLAAANPECTNICGSIVFIDENTYYALIINDRNKAAAMFKEIENEVDDTTNDFKLDGKCSKVLELYKENLNFKSSHDIAIARLSTIINHFNGGISIVKCHITDKSDYTTYGSEKISYKPIKC</sequence>
<dbReference type="Proteomes" id="UP000248314">
    <property type="component" value="Unassembled WGS sequence"/>
</dbReference>
<gene>
    <name evidence="2" type="ORF">EJ73_01823</name>
</gene>
<organism evidence="2 3">
    <name type="scientific">Hoylesella shahii DSM 15611 = JCM 12083</name>
    <dbReference type="NCBI Taxonomy" id="1122991"/>
    <lineage>
        <taxon>Bacteria</taxon>
        <taxon>Pseudomonadati</taxon>
        <taxon>Bacteroidota</taxon>
        <taxon>Bacteroidia</taxon>
        <taxon>Bacteroidales</taxon>
        <taxon>Prevotellaceae</taxon>
        <taxon>Hoylesella</taxon>
    </lineage>
</organism>
<proteinExistence type="predicted"/>
<evidence type="ECO:0000313" key="3">
    <source>
        <dbReference type="Proteomes" id="UP000248314"/>
    </source>
</evidence>
<keyword evidence="3" id="KW-1185">Reference proteome</keyword>
<reference evidence="2 3" key="1">
    <citation type="submission" date="2018-05" db="EMBL/GenBank/DDBJ databases">
        <title>Genomic Encyclopedia of Type Strains, Phase I: the one thousand microbial genomes (KMG-I) project.</title>
        <authorList>
            <person name="Kyrpides N."/>
        </authorList>
    </citation>
    <scope>NUCLEOTIDE SEQUENCE [LARGE SCALE GENOMIC DNA]</scope>
    <source>
        <strain evidence="2 3">DSM 15611</strain>
    </source>
</reference>
<feature type="chain" id="PRO_5016429287" evidence="1">
    <location>
        <begin position="25"/>
        <end position="573"/>
    </location>
</feature>
<protein>
    <submittedName>
        <fullName evidence="2">Uncharacterized protein</fullName>
    </submittedName>
</protein>
<accession>A0A318HSH9</accession>
<dbReference type="STRING" id="1122991.GCA_000613445_01580"/>
<dbReference type="PROSITE" id="PS51257">
    <property type="entry name" value="PROKAR_LIPOPROTEIN"/>
    <property type="match status" value="1"/>
</dbReference>
<dbReference type="AlphaFoldDB" id="A0A318HSH9"/>